<dbReference type="Proteomes" id="UP001596410">
    <property type="component" value="Unassembled WGS sequence"/>
</dbReference>
<feature type="domain" description="DUF302" evidence="1">
    <location>
        <begin position="34"/>
        <end position="96"/>
    </location>
</feature>
<organism evidence="2 3">
    <name type="scientific">Halobacillus seohaensis</name>
    <dbReference type="NCBI Taxonomy" id="447421"/>
    <lineage>
        <taxon>Bacteria</taxon>
        <taxon>Bacillati</taxon>
        <taxon>Bacillota</taxon>
        <taxon>Bacilli</taxon>
        <taxon>Bacillales</taxon>
        <taxon>Bacillaceae</taxon>
        <taxon>Halobacillus</taxon>
    </lineage>
</organism>
<name>A0ABW2EIB6_9BACI</name>
<dbReference type="CDD" id="cd14797">
    <property type="entry name" value="DUF302"/>
    <property type="match status" value="1"/>
</dbReference>
<dbReference type="PANTHER" id="PTHR38342:SF1">
    <property type="entry name" value="SLR5037 PROTEIN"/>
    <property type="match status" value="1"/>
</dbReference>
<sequence>MFHYTVETNKTMDKALQSLEESLKKEQFGILWQFDIKDKLQEKGLDFNQPYLVLEVCNPREAQRVLTQNQMVGYFLPCKIVIYEDAGQVKIGLPKPTALIEMVNDTSIKEFAEDIENRLIICIDESV</sequence>
<dbReference type="InterPro" id="IPR005180">
    <property type="entry name" value="DUF302"/>
</dbReference>
<dbReference type="EMBL" id="JBHSZV010000001">
    <property type="protein sequence ID" value="MFC7060272.1"/>
    <property type="molecule type" value="Genomic_DNA"/>
</dbReference>
<dbReference type="RefSeq" id="WP_204711993.1">
    <property type="nucleotide sequence ID" value="NZ_JBHSZV010000001.1"/>
</dbReference>
<accession>A0ABW2EIB6</accession>
<dbReference type="Pfam" id="PF03625">
    <property type="entry name" value="DUF302"/>
    <property type="match status" value="1"/>
</dbReference>
<reference evidence="3" key="1">
    <citation type="journal article" date="2019" name="Int. J. Syst. Evol. Microbiol.">
        <title>The Global Catalogue of Microorganisms (GCM) 10K type strain sequencing project: providing services to taxonomists for standard genome sequencing and annotation.</title>
        <authorList>
            <consortium name="The Broad Institute Genomics Platform"/>
            <consortium name="The Broad Institute Genome Sequencing Center for Infectious Disease"/>
            <person name="Wu L."/>
            <person name="Ma J."/>
        </authorList>
    </citation>
    <scope>NUCLEOTIDE SEQUENCE [LARGE SCALE GENOMIC DNA]</scope>
    <source>
        <strain evidence="3">CGMCC 4.1621</strain>
    </source>
</reference>
<dbReference type="SUPFAM" id="SSF103247">
    <property type="entry name" value="TT1751-like"/>
    <property type="match status" value="1"/>
</dbReference>
<dbReference type="Gene3D" id="3.30.310.70">
    <property type="entry name" value="TT1751-like domain"/>
    <property type="match status" value="1"/>
</dbReference>
<evidence type="ECO:0000313" key="2">
    <source>
        <dbReference type="EMBL" id="MFC7060272.1"/>
    </source>
</evidence>
<dbReference type="InterPro" id="IPR016796">
    <property type="entry name" value="UCP021774"/>
</dbReference>
<dbReference type="InterPro" id="IPR035923">
    <property type="entry name" value="TT1751-like_sf"/>
</dbReference>
<comment type="caution">
    <text evidence="2">The sequence shown here is derived from an EMBL/GenBank/DDBJ whole genome shotgun (WGS) entry which is preliminary data.</text>
</comment>
<dbReference type="PIRSF" id="PIRSF021774">
    <property type="entry name" value="UCP021774"/>
    <property type="match status" value="1"/>
</dbReference>
<evidence type="ECO:0000313" key="3">
    <source>
        <dbReference type="Proteomes" id="UP001596410"/>
    </source>
</evidence>
<keyword evidence="3" id="KW-1185">Reference proteome</keyword>
<proteinExistence type="predicted"/>
<evidence type="ECO:0000259" key="1">
    <source>
        <dbReference type="Pfam" id="PF03625"/>
    </source>
</evidence>
<gene>
    <name evidence="2" type="ORF">ACFQIC_00105</name>
</gene>
<protein>
    <submittedName>
        <fullName evidence="2">DUF302 domain-containing protein</fullName>
    </submittedName>
</protein>
<dbReference type="PANTHER" id="PTHR38342">
    <property type="entry name" value="SLR5037 PROTEIN"/>
    <property type="match status" value="1"/>
</dbReference>